<feature type="non-terminal residue" evidence="2">
    <location>
        <position position="1"/>
    </location>
</feature>
<organism evidence="2">
    <name type="scientific">uncultured Gemmatimonadota bacterium</name>
    <dbReference type="NCBI Taxonomy" id="203437"/>
    <lineage>
        <taxon>Bacteria</taxon>
        <taxon>Pseudomonadati</taxon>
        <taxon>Gemmatimonadota</taxon>
        <taxon>environmental samples</taxon>
    </lineage>
</organism>
<feature type="compositionally biased region" description="Gly residues" evidence="1">
    <location>
        <begin position="227"/>
        <end position="237"/>
    </location>
</feature>
<sequence length="460" mass="48134">EQRDAGARGLSRDDRQQGDLPRRAARADQGRHPGRAGQALRPQRGGGDQRRRGHRPHRHHRPQRGDGRGGRPLAPDLAGRSPLGRPGVRGRGHHGGPGGVRPVRPQRRDGRQAAHPAARARGRAPEDPRRVRAPGGRAPFRRGAAGGARQAGGSAQPRPRRRRHHPLEGAEPPRALPPGGDDPRRAQEGGRDAQGAAPDPFPRGPALRGGAVQAGSARDPAGDRGDQGLGARGGRAHQGGRVVARREHRPGGRVRGAQGEPCPRSGAGAGGRAHRHRALAPGPGDLRQALAGAGAGGQGAVQLRDAHHDGHRGRGPAFAGHRPQRAERAPRLAAHRLAAGPVRLPRVAGARGGRGALRRRGGRGVREQRLLPARPHGAGAGHPGGAGSGGVQHLLRHHRHGPRRPPADPGHRRRRGGPAGGDHRVDDGRGHGRGGGGGDGRGRRGVDTRRRRREFPGLGL</sequence>
<feature type="compositionally biased region" description="Low complexity" evidence="1">
    <location>
        <begin position="279"/>
        <end position="292"/>
    </location>
</feature>
<feature type="compositionally biased region" description="Low complexity" evidence="1">
    <location>
        <begin position="331"/>
        <end position="349"/>
    </location>
</feature>
<evidence type="ECO:0000256" key="1">
    <source>
        <dbReference type="SAM" id="MobiDB-lite"/>
    </source>
</evidence>
<feature type="compositionally biased region" description="Basic and acidic residues" evidence="1">
    <location>
        <begin position="1"/>
        <end position="31"/>
    </location>
</feature>
<feature type="compositionally biased region" description="Basic and acidic residues" evidence="1">
    <location>
        <begin position="181"/>
        <end position="191"/>
    </location>
</feature>
<feature type="compositionally biased region" description="Basic residues" evidence="1">
    <location>
        <begin position="394"/>
        <end position="403"/>
    </location>
</feature>
<proteinExistence type="predicted"/>
<evidence type="ECO:0000313" key="2">
    <source>
        <dbReference type="EMBL" id="CAA9302922.1"/>
    </source>
</evidence>
<protein>
    <submittedName>
        <fullName evidence="2">Transcription termination protein NusA</fullName>
    </submittedName>
</protein>
<gene>
    <name evidence="2" type="ORF">AVDCRST_MAG68-609</name>
</gene>
<reference evidence="2" key="1">
    <citation type="submission" date="2020-02" db="EMBL/GenBank/DDBJ databases">
        <authorList>
            <person name="Meier V. D."/>
        </authorList>
    </citation>
    <scope>NUCLEOTIDE SEQUENCE</scope>
    <source>
        <strain evidence="2">AVDCRST_MAG68</strain>
    </source>
</reference>
<dbReference type="AlphaFoldDB" id="A0A6J4KEP4"/>
<name>A0A6J4KEP4_9BACT</name>
<feature type="compositionally biased region" description="Basic residues" evidence="1">
    <location>
        <begin position="51"/>
        <end position="62"/>
    </location>
</feature>
<feature type="compositionally biased region" description="Basic and acidic residues" evidence="1">
    <location>
        <begin position="421"/>
        <end position="430"/>
    </location>
</feature>
<accession>A0A6J4KEP4</accession>
<feature type="compositionally biased region" description="Gly residues" evidence="1">
    <location>
        <begin position="378"/>
        <end position="390"/>
    </location>
</feature>
<feature type="non-terminal residue" evidence="2">
    <location>
        <position position="460"/>
    </location>
</feature>
<feature type="region of interest" description="Disordered" evidence="1">
    <location>
        <begin position="1"/>
        <end position="460"/>
    </location>
</feature>
<dbReference type="EMBL" id="CADCTW010000033">
    <property type="protein sequence ID" value="CAA9302922.1"/>
    <property type="molecule type" value="Genomic_DNA"/>
</dbReference>
<feature type="compositionally biased region" description="Low complexity" evidence="1">
    <location>
        <begin position="133"/>
        <end position="143"/>
    </location>
</feature>